<dbReference type="Gene3D" id="3.40.50.10860">
    <property type="entry name" value="Leucine Dehydrogenase, chain A, domain 1"/>
    <property type="match status" value="1"/>
</dbReference>
<dbReference type="GO" id="GO:0004764">
    <property type="term" value="F:shikimate 3-dehydrogenase (NADP+) activity"/>
    <property type="evidence" value="ECO:0007669"/>
    <property type="project" value="UniProtKB-UniRule"/>
</dbReference>
<dbReference type="HAMAP" id="MF_00222">
    <property type="entry name" value="Shikimate_DH_AroE"/>
    <property type="match status" value="1"/>
</dbReference>
<dbReference type="PANTHER" id="PTHR21089:SF1">
    <property type="entry name" value="BIFUNCTIONAL 3-DEHYDROQUINATE DEHYDRATASE_SHIKIMATE DEHYDROGENASE, CHLOROPLASTIC"/>
    <property type="match status" value="1"/>
</dbReference>
<dbReference type="EMBL" id="BBYR01000017">
    <property type="protein sequence ID" value="GAP35272.1"/>
    <property type="molecule type" value="Genomic_DNA"/>
</dbReference>
<dbReference type="InterPro" id="IPR041121">
    <property type="entry name" value="SDH_C"/>
</dbReference>
<comment type="function">
    <text evidence="8">Involved in the biosynthesis of the chorismate, which leads to the biosynthesis of aromatic amino acids. Catalyzes the reversible NADPH linked reduction of 3-dehydroshikimate (DHSA) to yield shikimate (SA).</text>
</comment>
<dbReference type="GO" id="GO:0050661">
    <property type="term" value="F:NADP binding"/>
    <property type="evidence" value="ECO:0007669"/>
    <property type="project" value="InterPro"/>
</dbReference>
<feature type="binding site" evidence="8">
    <location>
        <position position="124"/>
    </location>
    <ligand>
        <name>shikimate</name>
        <dbReference type="ChEBI" id="CHEBI:36208"/>
    </ligand>
</feature>
<evidence type="ECO:0000259" key="10">
    <source>
        <dbReference type="Pfam" id="PF08501"/>
    </source>
</evidence>
<keyword evidence="3 8" id="KW-0028">Amino-acid biosynthesis</keyword>
<feature type="binding site" evidence="8">
    <location>
        <position position="84"/>
    </location>
    <ligand>
        <name>shikimate</name>
        <dbReference type="ChEBI" id="CHEBI:36208"/>
    </ligand>
</feature>
<dbReference type="InterPro" id="IPR046346">
    <property type="entry name" value="Aminoacid_DH-like_N_sf"/>
</dbReference>
<dbReference type="CDD" id="cd01065">
    <property type="entry name" value="NAD_bind_Shikimate_DH"/>
    <property type="match status" value="1"/>
</dbReference>
<reference evidence="12 13" key="2">
    <citation type="journal article" date="2016" name="Science">
        <title>A bacterium that degrades and assimilates poly(ethylene terephthalate).</title>
        <authorList>
            <person name="Yoshida S."/>
            <person name="Hiraga K."/>
            <person name="Takehana T."/>
            <person name="Taniguchi I."/>
            <person name="Yamaji H."/>
            <person name="Maeda Y."/>
            <person name="Toyohara K."/>
            <person name="Miyamoto K."/>
            <person name="Kimura Y."/>
            <person name="Oda K."/>
        </authorList>
    </citation>
    <scope>NUCLEOTIDE SEQUENCE [LARGE SCALE GENOMIC DNA]</scope>
    <source>
        <strain evidence="13">NBRC 110686 / TISTR 2288 / 201-F6</strain>
    </source>
</reference>
<feature type="active site" description="Proton acceptor" evidence="8">
    <location>
        <position position="88"/>
    </location>
</feature>
<evidence type="ECO:0000259" key="9">
    <source>
        <dbReference type="Pfam" id="PF01488"/>
    </source>
</evidence>
<dbReference type="InterPro" id="IPR011342">
    <property type="entry name" value="Shikimate_DH"/>
</dbReference>
<comment type="subunit">
    <text evidence="8">Homodimer.</text>
</comment>
<keyword evidence="6 8" id="KW-0057">Aromatic amino acid biosynthesis</keyword>
<dbReference type="Pfam" id="PF01488">
    <property type="entry name" value="Shikimate_DH"/>
    <property type="match status" value="1"/>
</dbReference>
<dbReference type="PANTHER" id="PTHR21089">
    <property type="entry name" value="SHIKIMATE DEHYDROGENASE"/>
    <property type="match status" value="1"/>
</dbReference>
<protein>
    <recommendedName>
        <fullName evidence="2 8">Shikimate dehydrogenase (NADP(+))</fullName>
        <shortName evidence="8">SDH</shortName>
        <ecNumber evidence="2 8">1.1.1.25</ecNumber>
    </recommendedName>
</protein>
<comment type="pathway">
    <text evidence="1 8">Metabolic intermediate biosynthesis; chorismate biosynthesis; chorismate from D-erythrose 4-phosphate and phosphoenolpyruvate: step 4/7.</text>
</comment>
<feature type="binding site" evidence="8">
    <location>
        <position position="243"/>
    </location>
    <ligand>
        <name>shikimate</name>
        <dbReference type="ChEBI" id="CHEBI:36208"/>
    </ligand>
</feature>
<dbReference type="InterPro" id="IPR022893">
    <property type="entry name" value="Shikimate_DH_fam"/>
</dbReference>
<dbReference type="GO" id="GO:0008652">
    <property type="term" value="P:amino acid biosynthetic process"/>
    <property type="evidence" value="ECO:0007669"/>
    <property type="project" value="UniProtKB-KW"/>
</dbReference>
<dbReference type="InterPro" id="IPR036291">
    <property type="entry name" value="NAD(P)-bd_dom_sf"/>
</dbReference>
<feature type="binding site" evidence="8">
    <location>
        <position position="100"/>
    </location>
    <ligand>
        <name>NADP(+)</name>
        <dbReference type="ChEBI" id="CHEBI:58349"/>
    </ligand>
</feature>
<evidence type="ECO:0000256" key="8">
    <source>
        <dbReference type="HAMAP-Rule" id="MF_00222"/>
    </source>
</evidence>
<keyword evidence="5 8" id="KW-0560">Oxidoreductase</keyword>
<comment type="caution">
    <text evidence="12">The sequence shown here is derived from an EMBL/GenBank/DDBJ whole genome shotgun (WGS) entry which is preliminary data.</text>
</comment>
<evidence type="ECO:0000256" key="3">
    <source>
        <dbReference type="ARBA" id="ARBA00022605"/>
    </source>
</evidence>
<feature type="domain" description="SDH C-terminal" evidence="11">
    <location>
        <begin position="264"/>
        <end position="294"/>
    </location>
</feature>
<comment type="catalytic activity">
    <reaction evidence="7 8">
        <text>shikimate + NADP(+) = 3-dehydroshikimate + NADPH + H(+)</text>
        <dbReference type="Rhea" id="RHEA:17737"/>
        <dbReference type="ChEBI" id="CHEBI:15378"/>
        <dbReference type="ChEBI" id="CHEBI:16630"/>
        <dbReference type="ChEBI" id="CHEBI:36208"/>
        <dbReference type="ChEBI" id="CHEBI:57783"/>
        <dbReference type="ChEBI" id="CHEBI:58349"/>
        <dbReference type="EC" id="1.1.1.25"/>
    </reaction>
</comment>
<dbReference type="Gene3D" id="3.40.50.720">
    <property type="entry name" value="NAD(P)-binding Rossmann-like Domain"/>
    <property type="match status" value="1"/>
</dbReference>
<evidence type="ECO:0000256" key="5">
    <source>
        <dbReference type="ARBA" id="ARBA00023002"/>
    </source>
</evidence>
<dbReference type="InterPro" id="IPR006151">
    <property type="entry name" value="Shikm_DH/Glu-tRNA_Rdtase"/>
</dbReference>
<dbReference type="AlphaFoldDB" id="A0A0K8NXY8"/>
<evidence type="ECO:0000259" key="11">
    <source>
        <dbReference type="Pfam" id="PF18317"/>
    </source>
</evidence>
<dbReference type="NCBIfam" id="NF001310">
    <property type="entry name" value="PRK00258.1-2"/>
    <property type="match status" value="1"/>
</dbReference>
<dbReference type="SUPFAM" id="SSF51735">
    <property type="entry name" value="NAD(P)-binding Rossmann-fold domains"/>
    <property type="match status" value="1"/>
</dbReference>
<feature type="binding site" evidence="8">
    <location>
        <position position="241"/>
    </location>
    <ligand>
        <name>NADP(+)</name>
        <dbReference type="ChEBI" id="CHEBI:58349"/>
    </ligand>
</feature>
<dbReference type="OrthoDB" id="9776868at2"/>
<comment type="similarity">
    <text evidence="8">Belongs to the shikimate dehydrogenase family.</text>
</comment>
<dbReference type="Pfam" id="PF18317">
    <property type="entry name" value="SDH_C"/>
    <property type="match status" value="1"/>
</dbReference>
<dbReference type="NCBIfam" id="TIGR00507">
    <property type="entry name" value="aroE"/>
    <property type="match status" value="1"/>
</dbReference>
<accession>A0A0K8NXY8</accession>
<feature type="binding site" evidence="8">
    <location>
        <position position="109"/>
    </location>
    <ligand>
        <name>shikimate</name>
        <dbReference type="ChEBI" id="CHEBI:36208"/>
    </ligand>
</feature>
<sequence>MPPDTLPAAAPAAERDRYVVIGHPVAHSRSPFIHAAFAEATGQALHYDRLEAPLDGFAATLQAFADSREGPPGVRGPARGCNVTVPFKFEARALALRCTERARLAGAANTLRREDGGWAADNTDGAGLVRDIEHNAGRPLAGRRVLLLGAGGAAAGALGALLQARPARLRVVNRTPDKARALADRHADWAAACGVALEAGPLDDPGEGHDVVVNASASSLHGVAEPLDARALGPGALALDMMYGPAADGFLAWAQRHGAQPRDGLGMLVEQAAEAFAWWRGVRPQTAPVLAALRAALPARG</sequence>
<feature type="domain" description="Shikimate dehydrogenase substrate binding N-terminal" evidence="10">
    <location>
        <begin position="20"/>
        <end position="111"/>
    </location>
</feature>
<dbReference type="STRING" id="1547922.ISF6_0863"/>
<dbReference type="InterPro" id="IPR013708">
    <property type="entry name" value="Shikimate_DH-bd_N"/>
</dbReference>
<name>A0A0K8NXY8_PISS1</name>
<dbReference type="Pfam" id="PF08501">
    <property type="entry name" value="Shikimate_dh_N"/>
    <property type="match status" value="1"/>
</dbReference>
<evidence type="ECO:0000256" key="7">
    <source>
        <dbReference type="ARBA" id="ARBA00049442"/>
    </source>
</evidence>
<evidence type="ECO:0000313" key="13">
    <source>
        <dbReference type="Proteomes" id="UP000037660"/>
    </source>
</evidence>
<dbReference type="GO" id="GO:0019632">
    <property type="term" value="P:shikimate metabolic process"/>
    <property type="evidence" value="ECO:0007669"/>
    <property type="project" value="InterPro"/>
</dbReference>
<organism evidence="12 13">
    <name type="scientific">Piscinibacter sakaiensis</name>
    <name type="common">Ideonella sakaiensis</name>
    <dbReference type="NCBI Taxonomy" id="1547922"/>
    <lineage>
        <taxon>Bacteria</taxon>
        <taxon>Pseudomonadati</taxon>
        <taxon>Pseudomonadota</taxon>
        <taxon>Betaproteobacteria</taxon>
        <taxon>Burkholderiales</taxon>
        <taxon>Sphaerotilaceae</taxon>
        <taxon>Piscinibacter</taxon>
    </lineage>
</organism>
<evidence type="ECO:0000313" key="12">
    <source>
        <dbReference type="EMBL" id="GAP35272.1"/>
    </source>
</evidence>
<evidence type="ECO:0000256" key="4">
    <source>
        <dbReference type="ARBA" id="ARBA00022857"/>
    </source>
</evidence>
<feature type="binding site" evidence="8">
    <location>
        <begin position="173"/>
        <end position="178"/>
    </location>
    <ligand>
        <name>NADP(+)</name>
        <dbReference type="ChEBI" id="CHEBI:58349"/>
    </ligand>
</feature>
<gene>
    <name evidence="8" type="primary">aroE</name>
    <name evidence="12" type="ORF">ISF6_0863</name>
</gene>
<dbReference type="GO" id="GO:0005829">
    <property type="term" value="C:cytosol"/>
    <property type="evidence" value="ECO:0007669"/>
    <property type="project" value="TreeGrafter"/>
</dbReference>
<keyword evidence="4 8" id="KW-0521">NADP</keyword>
<dbReference type="UniPathway" id="UPA00053">
    <property type="reaction ID" value="UER00087"/>
</dbReference>
<keyword evidence="13" id="KW-1185">Reference proteome</keyword>
<feature type="binding site" evidence="8">
    <location>
        <position position="264"/>
    </location>
    <ligand>
        <name>NADP(+)</name>
        <dbReference type="ChEBI" id="CHEBI:58349"/>
    </ligand>
</feature>
<feature type="binding site" evidence="8">
    <location>
        <position position="271"/>
    </location>
    <ligand>
        <name>shikimate</name>
        <dbReference type="ChEBI" id="CHEBI:36208"/>
    </ligand>
</feature>
<dbReference type="SUPFAM" id="SSF53223">
    <property type="entry name" value="Aminoacid dehydrogenase-like, N-terminal domain"/>
    <property type="match status" value="1"/>
</dbReference>
<evidence type="ECO:0000256" key="6">
    <source>
        <dbReference type="ARBA" id="ARBA00023141"/>
    </source>
</evidence>
<dbReference type="GO" id="GO:0009073">
    <property type="term" value="P:aromatic amino acid family biosynthetic process"/>
    <property type="evidence" value="ECO:0007669"/>
    <property type="project" value="UniProtKB-KW"/>
</dbReference>
<reference evidence="13" key="1">
    <citation type="submission" date="2015-07" db="EMBL/GenBank/DDBJ databases">
        <title>Discovery of a poly(ethylene terephthalate assimilation.</title>
        <authorList>
            <person name="Yoshida S."/>
            <person name="Hiraga K."/>
            <person name="Takehana T."/>
            <person name="Taniguchi I."/>
            <person name="Yamaji H."/>
            <person name="Maeda Y."/>
            <person name="Toyohara K."/>
            <person name="Miyamoto K."/>
            <person name="Kimura Y."/>
            <person name="Oda K."/>
        </authorList>
    </citation>
    <scope>NUCLEOTIDE SEQUENCE [LARGE SCALE GENOMIC DNA]</scope>
    <source>
        <strain evidence="13">NBRC 110686 / TISTR 2288 / 201-F6</strain>
    </source>
</reference>
<feature type="domain" description="Quinate/shikimate 5-dehydrogenase/glutamyl-tRNA reductase" evidence="9">
    <location>
        <begin position="139"/>
        <end position="189"/>
    </location>
</feature>
<evidence type="ECO:0000256" key="2">
    <source>
        <dbReference type="ARBA" id="ARBA00012962"/>
    </source>
</evidence>
<dbReference type="EC" id="1.1.1.25" evidence="2 8"/>
<dbReference type="Proteomes" id="UP000037660">
    <property type="component" value="Unassembled WGS sequence"/>
</dbReference>
<proteinExistence type="inferred from homology"/>
<dbReference type="GO" id="GO:0009423">
    <property type="term" value="P:chorismate biosynthetic process"/>
    <property type="evidence" value="ECO:0007669"/>
    <property type="project" value="UniProtKB-UniRule"/>
</dbReference>
<feature type="binding site" evidence="8">
    <location>
        <begin position="149"/>
        <end position="153"/>
    </location>
    <ligand>
        <name>NADP(+)</name>
        <dbReference type="ChEBI" id="CHEBI:58349"/>
    </ligand>
</feature>
<evidence type="ECO:0000256" key="1">
    <source>
        <dbReference type="ARBA" id="ARBA00004871"/>
    </source>
</evidence>
<dbReference type="RefSeq" id="WP_054019326.1">
    <property type="nucleotide sequence ID" value="NZ_BBYR01000017.1"/>
</dbReference>
<feature type="binding site" evidence="8">
    <location>
        <begin position="28"/>
        <end position="30"/>
    </location>
    <ligand>
        <name>shikimate</name>
        <dbReference type="ChEBI" id="CHEBI:36208"/>
    </ligand>
</feature>